<comment type="cofactor">
    <cofactor evidence="1">
        <name>pyridoxal 5'-phosphate</name>
        <dbReference type="ChEBI" id="CHEBI:597326"/>
    </cofactor>
</comment>
<dbReference type="SUPFAM" id="SSF53383">
    <property type="entry name" value="PLP-dependent transferases"/>
    <property type="match status" value="1"/>
</dbReference>
<organism evidence="7 8">
    <name type="scientific">Acholeplasma hippikon</name>
    <dbReference type="NCBI Taxonomy" id="264636"/>
    <lineage>
        <taxon>Bacteria</taxon>
        <taxon>Bacillati</taxon>
        <taxon>Mycoplasmatota</taxon>
        <taxon>Mollicutes</taxon>
        <taxon>Acholeplasmatales</taxon>
        <taxon>Acholeplasmataceae</taxon>
        <taxon>Acholeplasma</taxon>
    </lineage>
</organism>
<dbReference type="SUPFAM" id="SSF55904">
    <property type="entry name" value="Ornithine decarboxylase C-terminal domain"/>
    <property type="match status" value="1"/>
</dbReference>
<evidence type="ECO:0000313" key="7">
    <source>
        <dbReference type="EMBL" id="VEU83111.1"/>
    </source>
</evidence>
<evidence type="ECO:0000259" key="6">
    <source>
        <dbReference type="PROSITE" id="PS00703"/>
    </source>
</evidence>
<dbReference type="EMBL" id="LR215050">
    <property type="protein sequence ID" value="VEU83111.1"/>
    <property type="molecule type" value="Genomic_DNA"/>
</dbReference>
<dbReference type="STRING" id="1408416.GCA_000702765_01341"/>
<evidence type="ECO:0000256" key="5">
    <source>
        <dbReference type="ARBA" id="ARBA00023239"/>
    </source>
</evidence>
<dbReference type="InterPro" id="IPR036633">
    <property type="entry name" value="Prn/Lys/Arg_de-COase_C_sf"/>
</dbReference>
<sequence length="493" mass="54919">MARLDQTKTPFFDKIKAYGTSGTTALDVPGHKLGRLDSEFKSFLGENVFLLDANAPKGLDNLSKPKGVIKEAQELAADAFGAEHAYFLINGTSQGIITMIMTAVRAKEKIIIPRNVHKSAINGLILSGAMPIFMKPHMDSELGIANGINLSELRETIMENPDAKAVFVINPTYFGVTSNLKEIVKLAHEYGMLVLVDEAHGAHFGFSDKLPISAMEAGADMSACSIHKTVGSLTQTSILLTQGNLVDQNRVQSTLNILQSTSPSSIFMASLDSARSYMAVYGKEKLEKLIEMAEDTRKRINKLKGLRAITKEYIYNHKGYDYDETKIMVQVSDLGITGFDAYNILSQDCNIQMELAETHLILAVLSIGTTQEDLDKFVEGLKQLRKYKTDKQIRHKIRFTYPDTYERPREAYHAPKKYVRVEDALNEVAAENIMVYPPGIPLVIPGEIINEDILDDLAFYKSQGSTILSDTEDGYIKVVDKDNWIKYEGDLWN</sequence>
<dbReference type="Pfam" id="PF03711">
    <property type="entry name" value="OKR_DC_1_C"/>
    <property type="match status" value="1"/>
</dbReference>
<evidence type="ECO:0000256" key="4">
    <source>
        <dbReference type="ARBA" id="ARBA00022898"/>
    </source>
</evidence>
<dbReference type="InterPro" id="IPR015421">
    <property type="entry name" value="PyrdxlP-dep_Trfase_major"/>
</dbReference>
<keyword evidence="8" id="KW-1185">Reference proteome</keyword>
<accession>A0A449BKW1</accession>
<evidence type="ECO:0000256" key="3">
    <source>
        <dbReference type="ARBA" id="ARBA00022793"/>
    </source>
</evidence>
<dbReference type="Pfam" id="PF01276">
    <property type="entry name" value="OKR_DC_1"/>
    <property type="match status" value="1"/>
</dbReference>
<dbReference type="InterPro" id="IPR000310">
    <property type="entry name" value="Orn/Lys/Arg_deCO2ase_major_dom"/>
</dbReference>
<keyword evidence="4" id="KW-0663">Pyridoxal phosphate</keyword>
<reference evidence="7 8" key="1">
    <citation type="submission" date="2019-01" db="EMBL/GenBank/DDBJ databases">
        <authorList>
            <consortium name="Pathogen Informatics"/>
        </authorList>
    </citation>
    <scope>NUCLEOTIDE SEQUENCE [LARGE SCALE GENOMIC DNA]</scope>
    <source>
        <strain evidence="7 8">NCTC10172</strain>
    </source>
</reference>
<comment type="similarity">
    <text evidence="2">Belongs to the Orn/Lys/Arg decarboxylase class-I family.</text>
</comment>
<name>A0A449BKW1_9MOLU</name>
<feature type="domain" description="Orn/Lys/Arg decarboxylases family 1 pyridoxal-P attachment site" evidence="6">
    <location>
        <begin position="223"/>
        <end position="237"/>
    </location>
</feature>
<proteinExistence type="inferred from homology"/>
<dbReference type="Proteomes" id="UP000290909">
    <property type="component" value="Chromosome"/>
</dbReference>
<keyword evidence="5 7" id="KW-0456">Lyase</keyword>
<dbReference type="InterPro" id="IPR052357">
    <property type="entry name" value="Orn_Lys_Arg_decarboxylase-I"/>
</dbReference>
<dbReference type="Gene3D" id="3.90.100.10">
    <property type="entry name" value="Orn/Lys/Arg decarboxylase, C-terminal domain"/>
    <property type="match status" value="1"/>
</dbReference>
<protein>
    <submittedName>
        <fullName evidence="7">Arginine decarboxylase</fullName>
        <ecNumber evidence="7">4.1.1.19</ecNumber>
    </submittedName>
</protein>
<dbReference type="CDD" id="cd00615">
    <property type="entry name" value="Orn_deC_like"/>
    <property type="match status" value="1"/>
</dbReference>
<dbReference type="PANTHER" id="PTHR43277">
    <property type="entry name" value="ARGININE DECARBOXYLASE"/>
    <property type="match status" value="1"/>
</dbReference>
<dbReference type="Gene3D" id="3.40.640.10">
    <property type="entry name" value="Type I PLP-dependent aspartate aminotransferase-like (Major domain)"/>
    <property type="match status" value="1"/>
</dbReference>
<evidence type="ECO:0000256" key="2">
    <source>
        <dbReference type="ARBA" id="ARBA00010671"/>
    </source>
</evidence>
<evidence type="ECO:0000256" key="1">
    <source>
        <dbReference type="ARBA" id="ARBA00001933"/>
    </source>
</evidence>
<dbReference type="PROSITE" id="PS00703">
    <property type="entry name" value="OKR_DC_1"/>
    <property type="match status" value="1"/>
</dbReference>
<dbReference type="InterPro" id="IPR015424">
    <property type="entry name" value="PyrdxlP-dep_Trfase"/>
</dbReference>
<dbReference type="InterPro" id="IPR008286">
    <property type="entry name" value="Prn/Lys/Arg_de-COase_C"/>
</dbReference>
<dbReference type="EC" id="4.1.1.19" evidence="7"/>
<dbReference type="GO" id="GO:0008792">
    <property type="term" value="F:arginine decarboxylase activity"/>
    <property type="evidence" value="ECO:0007669"/>
    <property type="project" value="UniProtKB-EC"/>
</dbReference>
<gene>
    <name evidence="7" type="primary">speA</name>
    <name evidence="7" type="ORF">NCTC10172_01163</name>
</gene>
<dbReference type="AlphaFoldDB" id="A0A449BKW1"/>
<dbReference type="PANTHER" id="PTHR43277:SF4">
    <property type="entry name" value="ARGININE DECARBOXYLASE"/>
    <property type="match status" value="1"/>
</dbReference>
<evidence type="ECO:0000313" key="8">
    <source>
        <dbReference type="Proteomes" id="UP000290909"/>
    </source>
</evidence>
<keyword evidence="3" id="KW-0210">Decarboxylase</keyword>
<dbReference type="KEGG" id="ahk:NCTC10172_01163"/>